<feature type="region of interest" description="Disordered" evidence="7">
    <location>
        <begin position="922"/>
        <end position="1100"/>
    </location>
</feature>
<feature type="compositionally biased region" description="Acidic residues" evidence="7">
    <location>
        <begin position="890"/>
        <end position="899"/>
    </location>
</feature>
<feature type="compositionally biased region" description="Polar residues" evidence="7">
    <location>
        <begin position="821"/>
        <end position="842"/>
    </location>
</feature>
<keyword evidence="4 6" id="KW-0788">Thiol protease</keyword>
<accession>G2XV69</accession>
<dbReference type="GO" id="GO:0006508">
    <property type="term" value="P:proteolysis"/>
    <property type="evidence" value="ECO:0007669"/>
    <property type="project" value="UniProtKB-KW"/>
</dbReference>
<dbReference type="Pfam" id="PF00648">
    <property type="entry name" value="Peptidase_C2"/>
    <property type="match status" value="1"/>
</dbReference>
<dbReference type="PROSITE" id="PS50203">
    <property type="entry name" value="CALPAIN_CAT"/>
    <property type="match status" value="1"/>
</dbReference>
<evidence type="ECO:0000256" key="2">
    <source>
        <dbReference type="ARBA" id="ARBA00022670"/>
    </source>
</evidence>
<dbReference type="GO" id="GO:0004198">
    <property type="term" value="F:calcium-dependent cysteine-type endopeptidase activity"/>
    <property type="evidence" value="ECO:0007669"/>
    <property type="project" value="InterPro"/>
</dbReference>
<dbReference type="InterPro" id="IPR022684">
    <property type="entry name" value="Calpain_cysteine_protease"/>
</dbReference>
<feature type="compositionally biased region" description="Acidic residues" evidence="7">
    <location>
        <begin position="1079"/>
        <end position="1093"/>
    </location>
</feature>
<evidence type="ECO:0000256" key="3">
    <source>
        <dbReference type="ARBA" id="ARBA00022801"/>
    </source>
</evidence>
<dbReference type="InterPro" id="IPR038765">
    <property type="entry name" value="Papain-like_cys_pep_sf"/>
</dbReference>
<dbReference type="STRING" id="999810.G2XV69"/>
<feature type="compositionally biased region" description="Basic and acidic residues" evidence="7">
    <location>
        <begin position="1039"/>
        <end position="1051"/>
    </location>
</feature>
<dbReference type="Gene3D" id="3.90.70.10">
    <property type="entry name" value="Cysteine proteinases"/>
    <property type="match status" value="1"/>
</dbReference>
<feature type="compositionally biased region" description="Basic and acidic residues" evidence="7">
    <location>
        <begin position="924"/>
        <end position="934"/>
    </location>
</feature>
<feature type="region of interest" description="Disordered" evidence="7">
    <location>
        <begin position="877"/>
        <end position="901"/>
    </location>
</feature>
<feature type="compositionally biased region" description="Basic and acidic residues" evidence="7">
    <location>
        <begin position="676"/>
        <end position="689"/>
    </location>
</feature>
<dbReference type="Proteomes" id="UP000008177">
    <property type="component" value="Unplaced contigs"/>
</dbReference>
<dbReference type="PANTHER" id="PTHR10183">
    <property type="entry name" value="CALPAIN"/>
    <property type="match status" value="1"/>
</dbReference>
<comment type="similarity">
    <text evidence="1">Belongs to the peptidase C2 family.</text>
</comment>
<feature type="active site" evidence="5 6">
    <location>
        <position position="418"/>
    </location>
</feature>
<dbReference type="SUPFAM" id="SSF54001">
    <property type="entry name" value="Cysteine proteinases"/>
    <property type="match status" value="1"/>
</dbReference>
<feature type="domain" description="Calpain catalytic" evidence="8">
    <location>
        <begin position="205"/>
        <end position="494"/>
    </location>
</feature>
<organism evidence="9 10">
    <name type="scientific">Botryotinia fuckeliana (strain T4)</name>
    <name type="common">Noble rot fungus</name>
    <name type="synonym">Botrytis cinerea</name>
    <dbReference type="NCBI Taxonomy" id="999810"/>
    <lineage>
        <taxon>Eukaryota</taxon>
        <taxon>Fungi</taxon>
        <taxon>Dikarya</taxon>
        <taxon>Ascomycota</taxon>
        <taxon>Pezizomycotina</taxon>
        <taxon>Leotiomycetes</taxon>
        <taxon>Helotiales</taxon>
        <taxon>Sclerotiniaceae</taxon>
        <taxon>Botrytis</taxon>
    </lineage>
</organism>
<feature type="region of interest" description="Disordered" evidence="7">
    <location>
        <begin position="640"/>
        <end position="689"/>
    </location>
</feature>
<keyword evidence="2 6" id="KW-0645">Protease</keyword>
<feature type="compositionally biased region" description="Basic and acidic residues" evidence="7">
    <location>
        <begin position="730"/>
        <end position="761"/>
    </location>
</feature>
<evidence type="ECO:0000256" key="1">
    <source>
        <dbReference type="ARBA" id="ARBA00007623"/>
    </source>
</evidence>
<evidence type="ECO:0000313" key="10">
    <source>
        <dbReference type="Proteomes" id="UP000008177"/>
    </source>
</evidence>
<feature type="active site" evidence="5 6">
    <location>
        <position position="438"/>
    </location>
</feature>
<dbReference type="eggNOG" id="KOG0045">
    <property type="taxonomic scope" value="Eukaryota"/>
</dbReference>
<dbReference type="HOGENOM" id="CLU_006072_1_2_1"/>
<evidence type="ECO:0000256" key="4">
    <source>
        <dbReference type="ARBA" id="ARBA00022807"/>
    </source>
</evidence>
<feature type="compositionally biased region" description="Acidic residues" evidence="7">
    <location>
        <begin position="32"/>
        <end position="42"/>
    </location>
</feature>
<dbReference type="AlphaFoldDB" id="G2XV69"/>
<reference evidence="10" key="1">
    <citation type="journal article" date="2011" name="PLoS Genet.">
        <title>Genomic analysis of the necrotrophic fungal pathogens Sclerotinia sclerotiorum and Botrytis cinerea.</title>
        <authorList>
            <person name="Amselem J."/>
            <person name="Cuomo C.A."/>
            <person name="van Kan J.A."/>
            <person name="Viaud M."/>
            <person name="Benito E.P."/>
            <person name="Couloux A."/>
            <person name="Coutinho P.M."/>
            <person name="de Vries R.P."/>
            <person name="Dyer P.S."/>
            <person name="Fillinger S."/>
            <person name="Fournier E."/>
            <person name="Gout L."/>
            <person name="Hahn M."/>
            <person name="Kohn L."/>
            <person name="Lapalu N."/>
            <person name="Plummer K.M."/>
            <person name="Pradier J.M."/>
            <person name="Quevillon E."/>
            <person name="Sharon A."/>
            <person name="Simon A."/>
            <person name="ten Have A."/>
            <person name="Tudzynski B."/>
            <person name="Tudzynski P."/>
            <person name="Wincker P."/>
            <person name="Andrew M."/>
            <person name="Anthouard V."/>
            <person name="Beever R.E."/>
            <person name="Beffa R."/>
            <person name="Benoit I."/>
            <person name="Bouzid O."/>
            <person name="Brault B."/>
            <person name="Chen Z."/>
            <person name="Choquer M."/>
            <person name="Collemare J."/>
            <person name="Cotton P."/>
            <person name="Danchin E.G."/>
            <person name="Da Silva C."/>
            <person name="Gautier A."/>
            <person name="Giraud C."/>
            <person name="Giraud T."/>
            <person name="Gonzalez C."/>
            <person name="Grossetete S."/>
            <person name="Guldener U."/>
            <person name="Henrissat B."/>
            <person name="Howlett B.J."/>
            <person name="Kodira C."/>
            <person name="Kretschmer M."/>
            <person name="Lappartient A."/>
            <person name="Leroch M."/>
            <person name="Levis C."/>
            <person name="Mauceli E."/>
            <person name="Neuveglise C."/>
            <person name="Oeser B."/>
            <person name="Pearson M."/>
            <person name="Poulain J."/>
            <person name="Poussereau N."/>
            <person name="Quesneville H."/>
            <person name="Rascle C."/>
            <person name="Schumacher J."/>
            <person name="Segurens B."/>
            <person name="Sexton A."/>
            <person name="Silva E."/>
            <person name="Sirven C."/>
            <person name="Soanes D.M."/>
            <person name="Talbot N.J."/>
            <person name="Templeton M."/>
            <person name="Yandava C."/>
            <person name="Yarden O."/>
            <person name="Zeng Q."/>
            <person name="Rollins J.A."/>
            <person name="Lebrun M.H."/>
            <person name="Dickman M."/>
        </authorList>
    </citation>
    <scope>NUCLEOTIDE SEQUENCE [LARGE SCALE GENOMIC DNA]</scope>
    <source>
        <strain evidence="10">T4</strain>
    </source>
</reference>
<sequence>MAVPPSPGLGKLNKRFNKMASPLPPSPPSCDSSDDDSSEDESQMFLKQGPGGNIVFVPAPDVKKTKHISPQDAIDEFWAKFKSKTPGKGIYKAFTLKFLTRMLIYVWNLASTVLPKNLYTTKAGQRASKPVTRGKNAVASYEEAAALCKAKVAKIVKECRRVNQKYRDPHFDIEFDLKWGKGDCLQMLENTSERLTPTFRPGSVKRVGDIFDNPQFYVNQASANDIRQGRDGDCWFMAALCTLGNKPGLIEKVCVARDEEIGVYGFVFHRDGEWRSEIIDDKLYLTKPDYDESWIERNLIEDRQRINSEEDYRKIYQSNSGALYFAQCEDPNETWLPLLEKAYAKAHGDYAAIEGGHTGEGLEDLTGGVTTEVFSTDILDKEYFWKEELLKVNKDFLFGCAAGIFWGRGSRKGIYEGHAYSILRAVEMDGQRLVLLRNPWGEGEWKGAWSDGSKEWTPEWMKKLEHRFGDDGSFWMSYDDLLKKFQTFDRTRLFTDEWKVTQSWASMEVPWTVNYHDTKFSFTLDNAAPVMIVLSQLDGRYFCGLEGQYRFELSFRIHKAGEEDYIVRSHGNYWMRRSVTAELELPAGEYDVLMKVKAFKDGSSLPVEDVVRNNAKRRRDKLSRIGLSYDLAHAKGIVKETPEEKKARKEAEEKRKDKARKEVKERLMKEKKKRVHNDNKEKRKLQEQKIKRMAKAKTKKAKKAAKEAALKAVEEEAKKAAEDIAKVIAERTAKDASDKDSKTNEKAVEVKSIEIEFKDGENISTSDTSSDKPSETEKPAMISRATSEAPENSTSRPANAMTGTNSSDDKVIQVKAINVDVKSTTVTSQSAPALTSLSTQTPPKAPVDDDDDSDLESICSDISDITVGVLDDVLETEAKAAPLPSPIKGEEEEEEDEFEKDPWNAVLVLGLRVYSKESAVTVQVKRERKWEEPQKKKKNRDIMGEEISSDEEEEENPMEIGEKKLDVDDSAADAADQAVEGAVDSPIVEKVDPIVEKGKGKGKEEEKNDEGKRKEEDTSTIEAETDKTKSGTAIQEVETETKNISETKVEDSVTGSTVKVEVEVEVEVSTKEESKKEETEQEQETISEKDSEESSSVVMV</sequence>
<evidence type="ECO:0000313" key="9">
    <source>
        <dbReference type="EMBL" id="CCD44389.1"/>
    </source>
</evidence>
<proteinExistence type="inferred from homology"/>
<dbReference type="PRINTS" id="PR00704">
    <property type="entry name" value="CALPAIN"/>
</dbReference>
<feature type="compositionally biased region" description="Basic and acidic residues" evidence="7">
    <location>
        <begin position="1068"/>
        <end position="1078"/>
    </location>
</feature>
<feature type="region of interest" description="Disordered" evidence="7">
    <location>
        <begin position="1"/>
        <end position="51"/>
    </location>
</feature>
<dbReference type="SMART" id="SM00230">
    <property type="entry name" value="CysPc"/>
    <property type="match status" value="1"/>
</dbReference>
<name>G2XV69_BOTF4</name>
<feature type="region of interest" description="Disordered" evidence="7">
    <location>
        <begin position="730"/>
        <end position="857"/>
    </location>
</feature>
<dbReference type="OrthoDB" id="424753at2759"/>
<dbReference type="CDD" id="cd00044">
    <property type="entry name" value="CysPc"/>
    <property type="match status" value="1"/>
</dbReference>
<evidence type="ECO:0000256" key="5">
    <source>
        <dbReference type="PIRSR" id="PIRSR622684-1"/>
    </source>
</evidence>
<feature type="active site" evidence="5 6">
    <location>
        <position position="234"/>
    </location>
</feature>
<feature type="compositionally biased region" description="Basic and acidic residues" evidence="7">
    <location>
        <begin position="987"/>
        <end position="1017"/>
    </location>
</feature>
<evidence type="ECO:0000256" key="6">
    <source>
        <dbReference type="PROSITE-ProRule" id="PRU00239"/>
    </source>
</evidence>
<feature type="compositionally biased region" description="Basic and acidic residues" evidence="7">
    <location>
        <begin position="640"/>
        <end position="668"/>
    </location>
</feature>
<gene>
    <name evidence="9" type="ORF">BofuT4_P059690.1</name>
</gene>
<feature type="compositionally biased region" description="Basic and acidic residues" evidence="7">
    <location>
        <begin position="769"/>
        <end position="778"/>
    </location>
</feature>
<dbReference type="EMBL" id="FQ790270">
    <property type="protein sequence ID" value="CCD44389.1"/>
    <property type="molecule type" value="Genomic_DNA"/>
</dbReference>
<keyword evidence="3 6" id="KW-0378">Hydrolase</keyword>
<dbReference type="FunFam" id="3.90.70.10:FF:000072">
    <property type="entry name" value="Cysteine proteinase"/>
    <property type="match status" value="1"/>
</dbReference>
<dbReference type="InterPro" id="IPR001300">
    <property type="entry name" value="Peptidase_C2_calpain_cat"/>
</dbReference>
<feature type="compositionally biased region" description="Low complexity" evidence="7">
    <location>
        <begin position="972"/>
        <end position="984"/>
    </location>
</feature>
<evidence type="ECO:0000256" key="7">
    <source>
        <dbReference type="SAM" id="MobiDB-lite"/>
    </source>
</evidence>
<feature type="compositionally biased region" description="Polar residues" evidence="7">
    <location>
        <begin position="784"/>
        <end position="806"/>
    </location>
</feature>
<protein>
    <submittedName>
        <fullName evidence="9">Similar to calpain</fullName>
    </submittedName>
</protein>
<feature type="compositionally biased region" description="Acidic residues" evidence="7">
    <location>
        <begin position="947"/>
        <end position="957"/>
    </location>
</feature>
<evidence type="ECO:0000259" key="8">
    <source>
        <dbReference type="PROSITE" id="PS50203"/>
    </source>
</evidence>
<dbReference type="InParanoid" id="G2XV69"/>
<dbReference type="PANTHER" id="PTHR10183:SF379">
    <property type="entry name" value="CALPAIN-5"/>
    <property type="match status" value="1"/>
</dbReference>